<accession>A0A8K0EAH7</accession>
<keyword evidence="2" id="KW-1185">Reference proteome</keyword>
<evidence type="ECO:0000313" key="2">
    <source>
        <dbReference type="Proteomes" id="UP000838412"/>
    </source>
</evidence>
<organism evidence="1 2">
    <name type="scientific">Branchiostoma lanceolatum</name>
    <name type="common">Common lancelet</name>
    <name type="synonym">Amphioxus lanceolatum</name>
    <dbReference type="NCBI Taxonomy" id="7740"/>
    <lineage>
        <taxon>Eukaryota</taxon>
        <taxon>Metazoa</taxon>
        <taxon>Chordata</taxon>
        <taxon>Cephalochordata</taxon>
        <taxon>Leptocardii</taxon>
        <taxon>Amphioxiformes</taxon>
        <taxon>Branchiostomatidae</taxon>
        <taxon>Branchiostoma</taxon>
    </lineage>
</organism>
<proteinExistence type="predicted"/>
<dbReference type="EMBL" id="OV696700">
    <property type="protein sequence ID" value="CAH1246007.1"/>
    <property type="molecule type" value="Genomic_DNA"/>
</dbReference>
<evidence type="ECO:0000313" key="1">
    <source>
        <dbReference type="EMBL" id="CAH1246007.1"/>
    </source>
</evidence>
<dbReference type="Proteomes" id="UP000838412">
    <property type="component" value="Chromosome 15"/>
</dbReference>
<dbReference type="AlphaFoldDB" id="A0A8K0EAH7"/>
<gene>
    <name evidence="1" type="primary">Hypp7630</name>
    <name evidence="1" type="ORF">BLAG_LOCUS8168</name>
</gene>
<protein>
    <submittedName>
        <fullName evidence="1">Hypp7630 protein</fullName>
    </submittedName>
</protein>
<reference evidence="1" key="1">
    <citation type="submission" date="2022-01" db="EMBL/GenBank/DDBJ databases">
        <authorList>
            <person name="Braso-Vives M."/>
        </authorList>
    </citation>
    <scope>NUCLEOTIDE SEQUENCE</scope>
</reference>
<name>A0A8K0EAH7_BRALA</name>
<sequence length="99" mass="10875">MATAWVRLGRVHITGPNWEELVQIAGVPTTNPPERIEVAWADVRAVNVGVKTALEITSTLAKVPIDLRGNTQVRLEVIYEHVTGYDVWAYGRNPVGGTL</sequence>